<evidence type="ECO:0000259" key="6">
    <source>
        <dbReference type="PROSITE" id="PS50931"/>
    </source>
</evidence>
<accession>F2JYI7</accession>
<dbReference type="InterPro" id="IPR036388">
    <property type="entry name" value="WH-like_DNA-bd_sf"/>
</dbReference>
<dbReference type="Proteomes" id="UP000001062">
    <property type="component" value="Chromosome"/>
</dbReference>
<feature type="compositionally biased region" description="Basic and acidic residues" evidence="5">
    <location>
        <begin position="235"/>
        <end position="244"/>
    </location>
</feature>
<dbReference type="InterPro" id="IPR005119">
    <property type="entry name" value="LysR_subst-bd"/>
</dbReference>
<dbReference type="SUPFAM" id="SSF53850">
    <property type="entry name" value="Periplasmic binding protein-like II"/>
    <property type="match status" value="1"/>
</dbReference>
<dbReference type="KEGG" id="mme:Marme_3906"/>
<dbReference type="PRINTS" id="PR00039">
    <property type="entry name" value="HTHLYSR"/>
</dbReference>
<keyword evidence="3" id="KW-0238">DNA-binding</keyword>
<protein>
    <submittedName>
        <fullName evidence="7">Transcriptional regulator, LysR family</fullName>
    </submittedName>
</protein>
<reference evidence="7 8" key="1">
    <citation type="journal article" date="2012" name="Stand. Genomic Sci.">
        <title>Complete genome sequence of the melanogenic marine bacterium Marinomonas mediterranea type strain (MMB-1(T)).</title>
        <authorList>
            <person name="Lucas-Elio P."/>
            <person name="Goodwin L."/>
            <person name="Woyke T."/>
            <person name="Pitluck S."/>
            <person name="Nolan M."/>
            <person name="Kyrpides N.C."/>
            <person name="Detter J.C."/>
            <person name="Copeland A."/>
            <person name="Teshima H."/>
            <person name="Bruce D."/>
            <person name="Detter C."/>
            <person name="Tapia R."/>
            <person name="Han S."/>
            <person name="Land M.L."/>
            <person name="Ivanova N."/>
            <person name="Mikhailova N."/>
            <person name="Johnston A.W."/>
            <person name="Sanchez-Amat A."/>
        </authorList>
    </citation>
    <scope>NUCLEOTIDE SEQUENCE [LARGE SCALE GENOMIC DNA]</scope>
    <source>
        <strain evidence="8">ATCC 700492 / JCM 21426 / NBRC 103028 / MMB-1</strain>
    </source>
</reference>
<proteinExistence type="inferred from homology"/>
<dbReference type="GO" id="GO:0043565">
    <property type="term" value="F:sequence-specific DNA binding"/>
    <property type="evidence" value="ECO:0007669"/>
    <property type="project" value="TreeGrafter"/>
</dbReference>
<evidence type="ECO:0000256" key="4">
    <source>
        <dbReference type="ARBA" id="ARBA00023163"/>
    </source>
</evidence>
<feature type="domain" description="HTH lysR-type" evidence="6">
    <location>
        <begin position="11"/>
        <end position="68"/>
    </location>
</feature>
<keyword evidence="2" id="KW-0805">Transcription regulation</keyword>
<keyword evidence="8" id="KW-1185">Reference proteome</keyword>
<dbReference type="PANTHER" id="PTHR30537:SF74">
    <property type="entry name" value="HTH-TYPE TRANSCRIPTIONAL REGULATOR TRPI"/>
    <property type="match status" value="1"/>
</dbReference>
<comment type="similarity">
    <text evidence="1">Belongs to the LysR transcriptional regulatory family.</text>
</comment>
<name>F2JYI7_MARM1</name>
<keyword evidence="4" id="KW-0804">Transcription</keyword>
<dbReference type="RefSeq" id="WP_013663018.1">
    <property type="nucleotide sequence ID" value="NC_015276.1"/>
</dbReference>
<organism evidence="7 8">
    <name type="scientific">Marinomonas mediterranea (strain ATCC 700492 / JCM 21426 / NBRC 103028 / MMB-1)</name>
    <dbReference type="NCBI Taxonomy" id="717774"/>
    <lineage>
        <taxon>Bacteria</taxon>
        <taxon>Pseudomonadati</taxon>
        <taxon>Pseudomonadota</taxon>
        <taxon>Gammaproteobacteria</taxon>
        <taxon>Oceanospirillales</taxon>
        <taxon>Oceanospirillaceae</taxon>
        <taxon>Marinomonas</taxon>
    </lineage>
</organism>
<dbReference type="PROSITE" id="PS50931">
    <property type="entry name" value="HTH_LYSR"/>
    <property type="match status" value="1"/>
</dbReference>
<dbReference type="InterPro" id="IPR036390">
    <property type="entry name" value="WH_DNA-bd_sf"/>
</dbReference>
<gene>
    <name evidence="7" type="ordered locus">Marme_3906</name>
</gene>
<evidence type="ECO:0000313" key="8">
    <source>
        <dbReference type="Proteomes" id="UP000001062"/>
    </source>
</evidence>
<dbReference type="OrthoDB" id="6787458at2"/>
<dbReference type="HOGENOM" id="CLU_039613_37_2_6"/>
<dbReference type="STRING" id="717774.Marme_3906"/>
<evidence type="ECO:0000313" key="7">
    <source>
        <dbReference type="EMBL" id="ADZ93116.1"/>
    </source>
</evidence>
<dbReference type="Gene3D" id="1.10.10.10">
    <property type="entry name" value="Winged helix-like DNA-binding domain superfamily/Winged helix DNA-binding domain"/>
    <property type="match status" value="1"/>
</dbReference>
<evidence type="ECO:0000256" key="5">
    <source>
        <dbReference type="SAM" id="MobiDB-lite"/>
    </source>
</evidence>
<evidence type="ECO:0000256" key="3">
    <source>
        <dbReference type="ARBA" id="ARBA00023125"/>
    </source>
</evidence>
<dbReference type="GO" id="GO:0006351">
    <property type="term" value="P:DNA-templated transcription"/>
    <property type="evidence" value="ECO:0007669"/>
    <property type="project" value="TreeGrafter"/>
</dbReference>
<dbReference type="FunFam" id="1.10.10.10:FF:000038">
    <property type="entry name" value="Glycine cleavage system transcriptional activator"/>
    <property type="match status" value="1"/>
</dbReference>
<dbReference type="Pfam" id="PF00126">
    <property type="entry name" value="HTH_1"/>
    <property type="match status" value="1"/>
</dbReference>
<dbReference type="eggNOG" id="COG0583">
    <property type="taxonomic scope" value="Bacteria"/>
</dbReference>
<sequence length="335" mass="38272">MSNFHRKRSLPPLSALPAFEAAARHQSFTKAAEELHVTHGAVSRAVLLIEERLGIKLFTRRNRRVFLTTEGQRLFKTTERILDELNQTTEDMQRHQSHSPFLVVSCEPSLAMRWLMPRLGEFHALHPELNVELRMAGGPIDLIASGCDLAIRRNDFGIPDDYQVTDLFEETSGPVCTSLYWSSIDSNLDKATLLRSRTRPNAWEEWRNATKSVTVPVQKIKQHTEQHPEQQPPEKLPKQPEKPPKKQSKKQASPKQASQYFDHFFYALQATQSHLGMTIGSQPIIADDLTSNRLIAPFGLNETGYHYVMLGLNSLTTDPRIDAFQQWLFTHLKQN</sequence>
<dbReference type="EMBL" id="CP002583">
    <property type="protein sequence ID" value="ADZ93116.1"/>
    <property type="molecule type" value="Genomic_DNA"/>
</dbReference>
<dbReference type="InterPro" id="IPR058163">
    <property type="entry name" value="LysR-type_TF_proteobact-type"/>
</dbReference>
<dbReference type="AlphaFoldDB" id="F2JYI7"/>
<dbReference type="PANTHER" id="PTHR30537">
    <property type="entry name" value="HTH-TYPE TRANSCRIPTIONAL REGULATOR"/>
    <property type="match status" value="1"/>
</dbReference>
<dbReference type="SUPFAM" id="SSF46785">
    <property type="entry name" value="Winged helix' DNA-binding domain"/>
    <property type="match status" value="1"/>
</dbReference>
<dbReference type="Gene3D" id="3.40.190.10">
    <property type="entry name" value="Periplasmic binding protein-like II"/>
    <property type="match status" value="2"/>
</dbReference>
<dbReference type="InterPro" id="IPR000847">
    <property type="entry name" value="LysR_HTH_N"/>
</dbReference>
<dbReference type="GO" id="GO:0003700">
    <property type="term" value="F:DNA-binding transcription factor activity"/>
    <property type="evidence" value="ECO:0007669"/>
    <property type="project" value="InterPro"/>
</dbReference>
<evidence type="ECO:0000256" key="2">
    <source>
        <dbReference type="ARBA" id="ARBA00023015"/>
    </source>
</evidence>
<dbReference type="PATRIC" id="fig|717774.3.peg.4025"/>
<evidence type="ECO:0000256" key="1">
    <source>
        <dbReference type="ARBA" id="ARBA00009437"/>
    </source>
</evidence>
<feature type="region of interest" description="Disordered" evidence="5">
    <location>
        <begin position="221"/>
        <end position="253"/>
    </location>
</feature>
<dbReference type="Pfam" id="PF03466">
    <property type="entry name" value="LysR_substrate"/>
    <property type="match status" value="1"/>
</dbReference>